<keyword evidence="2" id="KW-0812">Transmembrane</keyword>
<reference evidence="3 4" key="1">
    <citation type="submission" date="2019-05" db="EMBL/GenBank/DDBJ databases">
        <authorList>
            <person name="Lee S.D."/>
        </authorList>
    </citation>
    <scope>NUCLEOTIDE SEQUENCE [LARGE SCALE GENOMIC DNA]</scope>
    <source>
        <strain evidence="3 4">YC2-7</strain>
    </source>
</reference>
<protein>
    <submittedName>
        <fullName evidence="3">Uncharacterized protein</fullName>
    </submittedName>
</protein>
<accession>A0A848K7Y6</accession>
<gene>
    <name evidence="3" type="ORF">FGL95_08610</name>
</gene>
<dbReference type="AlphaFoldDB" id="A0A848K7Y6"/>
<feature type="region of interest" description="Disordered" evidence="1">
    <location>
        <begin position="212"/>
        <end position="248"/>
    </location>
</feature>
<reference evidence="3 4" key="2">
    <citation type="submission" date="2020-06" db="EMBL/GenBank/DDBJ databases">
        <title>Antribacter stalactiti gen. nov., sp. nov., a new member of the family Nacardiaceae isolated from a cave.</title>
        <authorList>
            <person name="Kim I.S."/>
        </authorList>
    </citation>
    <scope>NUCLEOTIDE SEQUENCE [LARGE SCALE GENOMIC DNA]</scope>
    <source>
        <strain evidence="3 4">YC2-7</strain>
    </source>
</reference>
<feature type="compositionally biased region" description="Low complexity" evidence="1">
    <location>
        <begin position="123"/>
        <end position="135"/>
    </location>
</feature>
<feature type="transmembrane region" description="Helical" evidence="2">
    <location>
        <begin position="161"/>
        <end position="179"/>
    </location>
</feature>
<evidence type="ECO:0000256" key="1">
    <source>
        <dbReference type="SAM" id="MobiDB-lite"/>
    </source>
</evidence>
<keyword evidence="2" id="KW-1133">Transmembrane helix</keyword>
<organism evidence="3 4">
    <name type="scientific">Antrihabitans stalactiti</name>
    <dbReference type="NCBI Taxonomy" id="2584121"/>
    <lineage>
        <taxon>Bacteria</taxon>
        <taxon>Bacillati</taxon>
        <taxon>Actinomycetota</taxon>
        <taxon>Actinomycetes</taxon>
        <taxon>Mycobacteriales</taxon>
        <taxon>Nocardiaceae</taxon>
        <taxon>Antrihabitans</taxon>
    </lineage>
</organism>
<sequence>MSGLSYHTLDAAKAWSVAWIVLSSLGVLLMFSGRSNRGKASSNLGMLGVLLTLPAEIIEAKLIFGQLTTVANLKMVNDFGPWFSGMRFLGWALLILALVVARTPAKQPRPLAHSRPVPSERSNAPAPTQTAANTAKRPLQQPALANVQVGGRPQLSNLPLILAKCAGGAFVLTCVSALFAPTVVVALYVVVTLVLATAAIFALYASKADPVQRNAAPSTPHYSGEVSYSKDRLTGPIPNPTSFPSPDR</sequence>
<feature type="transmembrane region" description="Helical" evidence="2">
    <location>
        <begin position="44"/>
        <end position="64"/>
    </location>
</feature>
<feature type="transmembrane region" description="Helical" evidence="2">
    <location>
        <begin position="84"/>
        <end position="101"/>
    </location>
</feature>
<feature type="transmembrane region" description="Helical" evidence="2">
    <location>
        <begin position="12"/>
        <end position="32"/>
    </location>
</feature>
<feature type="region of interest" description="Disordered" evidence="1">
    <location>
        <begin position="108"/>
        <end position="137"/>
    </location>
</feature>
<evidence type="ECO:0000313" key="3">
    <source>
        <dbReference type="EMBL" id="NMN95095.1"/>
    </source>
</evidence>
<dbReference type="RefSeq" id="WP_169585793.1">
    <property type="nucleotide sequence ID" value="NZ_VCQU01000002.1"/>
</dbReference>
<name>A0A848K7Y6_9NOCA</name>
<keyword evidence="4" id="KW-1185">Reference proteome</keyword>
<evidence type="ECO:0000313" key="4">
    <source>
        <dbReference type="Proteomes" id="UP000535543"/>
    </source>
</evidence>
<feature type="compositionally biased region" description="Pro residues" evidence="1">
    <location>
        <begin position="237"/>
        <end position="248"/>
    </location>
</feature>
<keyword evidence="2" id="KW-0472">Membrane</keyword>
<dbReference type="EMBL" id="VCQU01000002">
    <property type="protein sequence ID" value="NMN95095.1"/>
    <property type="molecule type" value="Genomic_DNA"/>
</dbReference>
<evidence type="ECO:0000256" key="2">
    <source>
        <dbReference type="SAM" id="Phobius"/>
    </source>
</evidence>
<proteinExistence type="predicted"/>
<dbReference type="Proteomes" id="UP000535543">
    <property type="component" value="Unassembled WGS sequence"/>
</dbReference>
<feature type="transmembrane region" description="Helical" evidence="2">
    <location>
        <begin position="185"/>
        <end position="205"/>
    </location>
</feature>
<comment type="caution">
    <text evidence="3">The sequence shown here is derived from an EMBL/GenBank/DDBJ whole genome shotgun (WGS) entry which is preliminary data.</text>
</comment>